<dbReference type="AlphaFoldDB" id="A0A4U1CLM7"/>
<dbReference type="Gene3D" id="3.40.50.2000">
    <property type="entry name" value="Glycogen Phosphorylase B"/>
    <property type="match status" value="1"/>
</dbReference>
<keyword evidence="2" id="KW-0808">Transferase</keyword>
<evidence type="ECO:0000259" key="1">
    <source>
        <dbReference type="Pfam" id="PF00534"/>
    </source>
</evidence>
<evidence type="ECO:0000313" key="3">
    <source>
        <dbReference type="Proteomes" id="UP000309488"/>
    </source>
</evidence>
<feature type="domain" description="Glycosyl transferase family 1" evidence="1">
    <location>
        <begin position="228"/>
        <end position="372"/>
    </location>
</feature>
<accession>A0A4U1CLM7</accession>
<evidence type="ECO:0000313" key="2">
    <source>
        <dbReference type="EMBL" id="TKC08187.1"/>
    </source>
</evidence>
<proteinExistence type="predicted"/>
<protein>
    <submittedName>
        <fullName evidence="2">Glycosyltransferase family 4 protein</fullName>
    </submittedName>
</protein>
<dbReference type="EMBL" id="SWBR01000003">
    <property type="protein sequence ID" value="TKC08187.1"/>
    <property type="molecule type" value="Genomic_DNA"/>
</dbReference>
<dbReference type="GO" id="GO:0016757">
    <property type="term" value="F:glycosyltransferase activity"/>
    <property type="evidence" value="ECO:0007669"/>
    <property type="project" value="InterPro"/>
</dbReference>
<sequence length="405" mass="47462">MHKLKIGIPISFDYNPLAGGSYSYTKQLVKAIDTYEFKNNVEIVFLNFEKKDIKTQKPLITFHPFSTYTFRDLIRKTSIQLLKQLPFNLFKGLLKQQEERHSDARNKKIKAVLDENQVKVLFYLNPDGNTYNFPFLTIYWDIGHISTFMFPEFLEDFETRTEYYKNILPKALIIITETEFGKEELIKYTNINPDRIEVMPIFPGEVIHENIPLEVQQETLRNSNLAFKQFFLYPAQFWAHKNHTLLIDAFEEVLKKHPELKLIFTGSDKGNLTYIQNYIKNKNLDNHIKTLGFVDNSDLFTYYKNAIALVMPTYLGPSNMPPLEAAFLNCPILISNIKGHRELLGEYPRYFEPWDMNALVEEMLNQIEEKNSRIFQNGNNFNINAALTALEHIFSKAAIIRKNWT</sequence>
<dbReference type="Proteomes" id="UP000309488">
    <property type="component" value="Unassembled WGS sequence"/>
</dbReference>
<dbReference type="OrthoDB" id="9801609at2"/>
<keyword evidence="3" id="KW-1185">Reference proteome</keyword>
<reference evidence="2 3" key="1">
    <citation type="submission" date="2019-04" db="EMBL/GenBank/DDBJ databases">
        <title>Pedobacter sp. RP-3-22 sp. nov., isolated from Arctic soil.</title>
        <authorList>
            <person name="Dahal R.H."/>
            <person name="Kim D.-U."/>
        </authorList>
    </citation>
    <scope>NUCLEOTIDE SEQUENCE [LARGE SCALE GENOMIC DNA]</scope>
    <source>
        <strain evidence="2 3">RP-3-22</strain>
    </source>
</reference>
<comment type="caution">
    <text evidence="2">The sequence shown here is derived from an EMBL/GenBank/DDBJ whole genome shotgun (WGS) entry which is preliminary data.</text>
</comment>
<organism evidence="2 3">
    <name type="scientific">Pedobacter polaris</name>
    <dbReference type="NCBI Taxonomy" id="2571273"/>
    <lineage>
        <taxon>Bacteria</taxon>
        <taxon>Pseudomonadati</taxon>
        <taxon>Bacteroidota</taxon>
        <taxon>Sphingobacteriia</taxon>
        <taxon>Sphingobacteriales</taxon>
        <taxon>Sphingobacteriaceae</taxon>
        <taxon>Pedobacter</taxon>
    </lineage>
</organism>
<dbReference type="PANTHER" id="PTHR46401">
    <property type="entry name" value="GLYCOSYLTRANSFERASE WBBK-RELATED"/>
    <property type="match status" value="1"/>
</dbReference>
<dbReference type="RefSeq" id="WP_136841910.1">
    <property type="nucleotide sequence ID" value="NZ_SWBR01000003.1"/>
</dbReference>
<gene>
    <name evidence="2" type="ORF">FA048_13600</name>
</gene>
<dbReference type="InterPro" id="IPR001296">
    <property type="entry name" value="Glyco_trans_1"/>
</dbReference>
<dbReference type="CDD" id="cd03809">
    <property type="entry name" value="GT4_MtfB-like"/>
    <property type="match status" value="1"/>
</dbReference>
<name>A0A4U1CLM7_9SPHI</name>
<dbReference type="PANTHER" id="PTHR46401:SF8">
    <property type="entry name" value="BLL6006 PROTEIN"/>
    <property type="match status" value="1"/>
</dbReference>
<dbReference type="Pfam" id="PF00534">
    <property type="entry name" value="Glycos_transf_1"/>
    <property type="match status" value="1"/>
</dbReference>
<dbReference type="SUPFAM" id="SSF53756">
    <property type="entry name" value="UDP-Glycosyltransferase/glycogen phosphorylase"/>
    <property type="match status" value="1"/>
</dbReference>